<sequence length="74" mass="7710">MRYEAVLLIIFALIAEVKPQYPDYNPYYGFPYGAPMGGDIPYGQEDAAGVDPVAGAIVGAITGGLMGLLSGGKK</sequence>
<dbReference type="AlphaFoldDB" id="A0A3P7IUG9"/>
<evidence type="ECO:0000313" key="3">
    <source>
        <dbReference type="Proteomes" id="UP000270094"/>
    </source>
</evidence>
<accession>A0A3P7IUG9</accession>
<reference evidence="2 3" key="1">
    <citation type="submission" date="2018-11" db="EMBL/GenBank/DDBJ databases">
        <authorList>
            <consortium name="Pathogen Informatics"/>
        </authorList>
    </citation>
    <scope>NUCLEOTIDE SEQUENCE [LARGE SCALE GENOMIC DNA]</scope>
</reference>
<feature type="chain" id="PRO_5018285921" description="Glycine zipper 2TM domain-containing protein" evidence="1">
    <location>
        <begin position="20"/>
        <end position="74"/>
    </location>
</feature>
<keyword evidence="3" id="KW-1185">Reference proteome</keyword>
<keyword evidence="1" id="KW-0732">Signal</keyword>
<dbReference type="Proteomes" id="UP000270094">
    <property type="component" value="Unassembled WGS sequence"/>
</dbReference>
<name>A0A3P7IUG9_STRVU</name>
<evidence type="ECO:0000313" key="2">
    <source>
        <dbReference type="EMBL" id="VDM70779.1"/>
    </source>
</evidence>
<proteinExistence type="predicted"/>
<evidence type="ECO:0008006" key="4">
    <source>
        <dbReference type="Google" id="ProtNLM"/>
    </source>
</evidence>
<organism evidence="2 3">
    <name type="scientific">Strongylus vulgaris</name>
    <name type="common">Blood worm</name>
    <dbReference type="NCBI Taxonomy" id="40348"/>
    <lineage>
        <taxon>Eukaryota</taxon>
        <taxon>Metazoa</taxon>
        <taxon>Ecdysozoa</taxon>
        <taxon>Nematoda</taxon>
        <taxon>Chromadorea</taxon>
        <taxon>Rhabditida</taxon>
        <taxon>Rhabditina</taxon>
        <taxon>Rhabditomorpha</taxon>
        <taxon>Strongyloidea</taxon>
        <taxon>Strongylidae</taxon>
        <taxon>Strongylus</taxon>
    </lineage>
</organism>
<dbReference type="EMBL" id="UYYB01017562">
    <property type="protein sequence ID" value="VDM70779.1"/>
    <property type="molecule type" value="Genomic_DNA"/>
</dbReference>
<evidence type="ECO:0000256" key="1">
    <source>
        <dbReference type="SAM" id="SignalP"/>
    </source>
</evidence>
<protein>
    <recommendedName>
        <fullName evidence="4">Glycine zipper 2TM domain-containing protein</fullName>
    </recommendedName>
</protein>
<feature type="signal peptide" evidence="1">
    <location>
        <begin position="1"/>
        <end position="19"/>
    </location>
</feature>
<gene>
    <name evidence="2" type="ORF">SVUK_LOCUS5777</name>
</gene>